<feature type="compositionally biased region" description="Pro residues" evidence="1">
    <location>
        <begin position="15"/>
        <end position="24"/>
    </location>
</feature>
<sequence length="135" mass="14983">TQPPVELLNVAAAFPLPPSPPPPQQEHTLPVPEKFSGDLDKSQGFLTQCSLIFRQQTRAYASDIAKITLMVELMTGQALLWPQAVLSAQPSISYSDFLSKFRCVFDKGSNRDSAAHRMFILKQGRRSVADFSVDF</sequence>
<reference evidence="3" key="2">
    <citation type="submission" date="2025-09" db="UniProtKB">
        <authorList>
            <consortium name="Ensembl"/>
        </authorList>
    </citation>
    <scope>IDENTIFICATION</scope>
</reference>
<evidence type="ECO:0000256" key="1">
    <source>
        <dbReference type="SAM" id="MobiDB-lite"/>
    </source>
</evidence>
<organism evidence="3 4">
    <name type="scientific">Neolamprologus brichardi</name>
    <name type="common">Fairy cichlid</name>
    <name type="synonym">Lamprologus brichardi</name>
    <dbReference type="NCBI Taxonomy" id="32507"/>
    <lineage>
        <taxon>Eukaryota</taxon>
        <taxon>Metazoa</taxon>
        <taxon>Chordata</taxon>
        <taxon>Craniata</taxon>
        <taxon>Vertebrata</taxon>
        <taxon>Euteleostomi</taxon>
        <taxon>Actinopterygii</taxon>
        <taxon>Neopterygii</taxon>
        <taxon>Teleostei</taxon>
        <taxon>Neoteleostei</taxon>
        <taxon>Acanthomorphata</taxon>
        <taxon>Ovalentaria</taxon>
        <taxon>Cichlomorphae</taxon>
        <taxon>Cichliformes</taxon>
        <taxon>Cichlidae</taxon>
        <taxon>African cichlids</taxon>
        <taxon>Pseudocrenilabrinae</taxon>
        <taxon>Lamprologini</taxon>
        <taxon>Neolamprologus</taxon>
    </lineage>
</organism>
<keyword evidence="4" id="KW-1185">Reference proteome</keyword>
<dbReference type="Proteomes" id="UP000261580">
    <property type="component" value="Unassembled WGS sequence"/>
</dbReference>
<protein>
    <recommendedName>
        <fullName evidence="2">DUF4939 domain-containing protein</fullName>
    </recommendedName>
</protein>
<feature type="region of interest" description="Disordered" evidence="1">
    <location>
        <begin position="12"/>
        <end position="36"/>
    </location>
</feature>
<evidence type="ECO:0000313" key="4">
    <source>
        <dbReference type="Proteomes" id="UP000261580"/>
    </source>
</evidence>
<dbReference type="STRING" id="32507.ENSNBRP00000012872"/>
<evidence type="ECO:0000313" key="3">
    <source>
        <dbReference type="Ensembl" id="ENSNBRP00000012872.1"/>
    </source>
</evidence>
<dbReference type="AlphaFoldDB" id="A0A3Q4H8T0"/>
<feature type="domain" description="DUF4939" evidence="2">
    <location>
        <begin position="26"/>
        <end position="106"/>
    </location>
</feature>
<name>A0A3Q4H8T0_NEOBR</name>
<dbReference type="Ensembl" id="ENSNBRT00000013237.1">
    <property type="protein sequence ID" value="ENSNBRP00000012872.1"/>
    <property type="gene ID" value="ENSNBRG00000010025.1"/>
</dbReference>
<proteinExistence type="predicted"/>
<dbReference type="Bgee" id="ENSNBRG00000010025">
    <property type="expression patterns" value="Expressed in testis"/>
</dbReference>
<reference evidence="3" key="1">
    <citation type="submission" date="2025-08" db="UniProtKB">
        <authorList>
            <consortium name="Ensembl"/>
        </authorList>
    </citation>
    <scope>IDENTIFICATION</scope>
</reference>
<dbReference type="OMA" id="RQQTRAY"/>
<dbReference type="Pfam" id="PF16297">
    <property type="entry name" value="DUF4939"/>
    <property type="match status" value="1"/>
</dbReference>
<evidence type="ECO:0000259" key="2">
    <source>
        <dbReference type="Pfam" id="PF16297"/>
    </source>
</evidence>
<accession>A0A3Q4H8T0</accession>
<dbReference type="GeneTree" id="ENSGT01120000272150"/>
<dbReference type="InterPro" id="IPR032549">
    <property type="entry name" value="DUF4939"/>
</dbReference>